<evidence type="ECO:0000256" key="1">
    <source>
        <dbReference type="ARBA" id="ARBA00008791"/>
    </source>
</evidence>
<evidence type="ECO:0000259" key="2">
    <source>
        <dbReference type="Pfam" id="PF00582"/>
    </source>
</evidence>
<accession>A0A443IVX6</accession>
<reference evidence="3 4" key="2">
    <citation type="submission" date="2019-01" db="EMBL/GenBank/DDBJ databases">
        <authorList>
            <person name="Li Y."/>
        </authorList>
    </citation>
    <scope>NUCLEOTIDE SEQUENCE [LARGE SCALE GENOMIC DNA]</scope>
    <source>
        <strain evidence="3 4">2D-5</strain>
    </source>
</reference>
<gene>
    <name evidence="3" type="ORF">D2T33_09060</name>
</gene>
<dbReference type="AlphaFoldDB" id="A0A443IVX6"/>
<comment type="similarity">
    <text evidence="1">Belongs to the universal stress protein A family.</text>
</comment>
<evidence type="ECO:0000313" key="3">
    <source>
        <dbReference type="EMBL" id="RWR12245.1"/>
    </source>
</evidence>
<reference evidence="3 4" key="1">
    <citation type="submission" date="2019-01" db="EMBL/GenBank/DDBJ databases">
        <title>Sinorhodobacter populi sp. nov. isolated from the symptomatic bark tissue of Populus euramericana canker.</title>
        <authorList>
            <person name="Xu G."/>
        </authorList>
    </citation>
    <scope>NUCLEOTIDE SEQUENCE [LARGE SCALE GENOMIC DNA]</scope>
    <source>
        <strain evidence="3 4">2D-5</strain>
    </source>
</reference>
<dbReference type="Pfam" id="PF00582">
    <property type="entry name" value="Usp"/>
    <property type="match status" value="2"/>
</dbReference>
<dbReference type="CDD" id="cd00293">
    <property type="entry name" value="USP-like"/>
    <property type="match status" value="1"/>
</dbReference>
<sequence length="294" mass="30998">MMKLLVGYTADKGGREALALAATLARSSGGRLIVVTVHPEGWDHPSPARVDAEYAQFLEKHAAKTLASARAGLPEGIEAEFLSRTASLAGKGLRDAAEEFDVDGVVLGSARTAVLGRFAEGTTATEILHSSTRPVILAPRGYTAAEDARISRITCTVTAANDASGVIAEARIFATAFKVPLRLASFIVRDKQMYPTGAGYDAENLVSNQLRAQAQAVQDGIRDAWKDGAAPESVLGDGPTWKAAIDSIGWLENELIVIGSSHLGPFLRVFLGSNSGKIARFAPVPRIVIPRPAG</sequence>
<dbReference type="InterPro" id="IPR006016">
    <property type="entry name" value="UspA"/>
</dbReference>
<organism evidence="3 4">
    <name type="scientific">Paenirhodobacter populi</name>
    <dbReference type="NCBI Taxonomy" id="2306993"/>
    <lineage>
        <taxon>Bacteria</taxon>
        <taxon>Pseudomonadati</taxon>
        <taxon>Pseudomonadota</taxon>
        <taxon>Alphaproteobacteria</taxon>
        <taxon>Rhodobacterales</taxon>
        <taxon>Rhodobacter group</taxon>
        <taxon>Paenirhodobacter</taxon>
    </lineage>
</organism>
<proteinExistence type="inferred from homology"/>
<name>A0A443IVX6_9RHOB</name>
<dbReference type="SUPFAM" id="SSF52402">
    <property type="entry name" value="Adenine nucleotide alpha hydrolases-like"/>
    <property type="match status" value="2"/>
</dbReference>
<comment type="caution">
    <text evidence="3">The sequence shown here is derived from an EMBL/GenBank/DDBJ whole genome shotgun (WGS) entry which is preliminary data.</text>
</comment>
<dbReference type="EMBL" id="SAUW01000008">
    <property type="protein sequence ID" value="RWR12245.1"/>
    <property type="molecule type" value="Genomic_DNA"/>
</dbReference>
<feature type="domain" description="UspA" evidence="2">
    <location>
        <begin position="161"/>
        <end position="290"/>
    </location>
</feature>
<dbReference type="PANTHER" id="PTHR46268:SF6">
    <property type="entry name" value="UNIVERSAL STRESS PROTEIN UP12"/>
    <property type="match status" value="1"/>
</dbReference>
<dbReference type="Proteomes" id="UP000285710">
    <property type="component" value="Unassembled WGS sequence"/>
</dbReference>
<evidence type="ECO:0000313" key="4">
    <source>
        <dbReference type="Proteomes" id="UP000285710"/>
    </source>
</evidence>
<feature type="domain" description="UspA" evidence="2">
    <location>
        <begin position="2"/>
        <end position="138"/>
    </location>
</feature>
<dbReference type="Gene3D" id="3.40.50.12370">
    <property type="match status" value="1"/>
</dbReference>
<protein>
    <submittedName>
        <fullName evidence="3">Universal stress protein</fullName>
    </submittedName>
</protein>
<dbReference type="PANTHER" id="PTHR46268">
    <property type="entry name" value="STRESS RESPONSE PROTEIN NHAX"/>
    <property type="match status" value="1"/>
</dbReference>
<keyword evidence="4" id="KW-1185">Reference proteome</keyword>